<reference evidence="5" key="1">
    <citation type="submission" date="2017-02" db="UniProtKB">
        <authorList>
            <consortium name="WormBaseParasite"/>
        </authorList>
    </citation>
    <scope>IDENTIFICATION</scope>
</reference>
<evidence type="ECO:0000256" key="2">
    <source>
        <dbReference type="ARBA" id="ARBA00022679"/>
    </source>
</evidence>
<keyword evidence="2" id="KW-0808">Transferase</keyword>
<dbReference type="GO" id="GO:0016435">
    <property type="term" value="F:rRNA (guanine) methyltransferase activity"/>
    <property type="evidence" value="ECO:0007669"/>
    <property type="project" value="TreeGrafter"/>
</dbReference>
<dbReference type="STRING" id="451379.A0A0N5AF03"/>
<organism evidence="4 5">
    <name type="scientific">Syphacia muris</name>
    <dbReference type="NCBI Taxonomy" id="451379"/>
    <lineage>
        <taxon>Eukaryota</taxon>
        <taxon>Metazoa</taxon>
        <taxon>Ecdysozoa</taxon>
        <taxon>Nematoda</taxon>
        <taxon>Chromadorea</taxon>
        <taxon>Rhabditida</taxon>
        <taxon>Spirurina</taxon>
        <taxon>Oxyuridomorpha</taxon>
        <taxon>Oxyuroidea</taxon>
        <taxon>Oxyuridae</taxon>
        <taxon>Syphacia</taxon>
    </lineage>
</organism>
<keyword evidence="1" id="KW-0489">Methyltransferase</keyword>
<dbReference type="Pfam" id="PF00588">
    <property type="entry name" value="SpoU_methylase"/>
    <property type="match status" value="1"/>
</dbReference>
<dbReference type="PANTHER" id="PTHR46103:SF1">
    <property type="entry name" value="RRNA METHYLTRANSFERASE 1, MITOCHONDRIAL"/>
    <property type="match status" value="1"/>
</dbReference>
<dbReference type="Gene3D" id="3.30.1330.30">
    <property type="match status" value="1"/>
</dbReference>
<dbReference type="Gene3D" id="3.40.1280.10">
    <property type="match status" value="1"/>
</dbReference>
<accession>A0A0N5AF03</accession>
<evidence type="ECO:0000256" key="1">
    <source>
        <dbReference type="ARBA" id="ARBA00022603"/>
    </source>
</evidence>
<proteinExistence type="predicted"/>
<name>A0A0N5AF03_9BILA</name>
<evidence type="ECO:0000313" key="5">
    <source>
        <dbReference type="WBParaSite" id="SMUV_0000283301-mRNA-1"/>
    </source>
</evidence>
<dbReference type="AlphaFoldDB" id="A0A0N5AF03"/>
<dbReference type="GO" id="GO:0003723">
    <property type="term" value="F:RNA binding"/>
    <property type="evidence" value="ECO:0007669"/>
    <property type="project" value="InterPro"/>
</dbReference>
<dbReference type="InterPro" id="IPR029026">
    <property type="entry name" value="tRNA_m1G_MTases_N"/>
</dbReference>
<protein>
    <submittedName>
        <fullName evidence="5">SpoU_methylase domain-containing protein</fullName>
    </submittedName>
</protein>
<dbReference type="SUPFAM" id="SSF75217">
    <property type="entry name" value="alpha/beta knot"/>
    <property type="match status" value="1"/>
</dbReference>
<sequence length="300" mass="33560">MEETVKIASGKCKSDRTLDRGIYNSGLAKIISANDEAAIWKKKQQHRWIPAVKGQIVYGIYPVLEALKAHRREVHKLYYKPNLMWMDSINRREHLESILSIANSDGITSKELEGICIDAEPLQFLVINNCTKSDFQGPIVFFDNVLVKDTFNIGAIVRSCAFFGIKAVVMAQDAGPKAITPAMSRASAGTVEWLPMYKVTNPERFLQEAKSQGYVVIGTFDESSLAKQEQQNVVPVEELKSITRNKKFILVLGNEHKGISNAISHQCQYVTFIRNPSRTSIVNSLNVSAATAILLHYLQM</sequence>
<dbReference type="InterPro" id="IPR047182">
    <property type="entry name" value="MRM1"/>
</dbReference>
<keyword evidence="4" id="KW-1185">Reference proteome</keyword>
<dbReference type="Proteomes" id="UP000046393">
    <property type="component" value="Unplaced"/>
</dbReference>
<dbReference type="InterPro" id="IPR001537">
    <property type="entry name" value="SpoU_MeTrfase"/>
</dbReference>
<dbReference type="InterPro" id="IPR029064">
    <property type="entry name" value="Ribosomal_eL30-like_sf"/>
</dbReference>
<dbReference type="WBParaSite" id="SMUV_0000283301-mRNA-1">
    <property type="protein sequence ID" value="SMUV_0000283301-mRNA-1"/>
    <property type="gene ID" value="SMUV_0000283301"/>
</dbReference>
<dbReference type="InterPro" id="IPR029028">
    <property type="entry name" value="Alpha/beta_knot_MTases"/>
</dbReference>
<feature type="domain" description="tRNA/rRNA methyltransferase SpoU type" evidence="3">
    <location>
        <begin position="147"/>
        <end position="296"/>
    </location>
</feature>
<dbReference type="PANTHER" id="PTHR46103">
    <property type="entry name" value="RRNA METHYLTRANSFERASE 1, MITOCHONDRIAL"/>
    <property type="match status" value="1"/>
</dbReference>
<evidence type="ECO:0000313" key="4">
    <source>
        <dbReference type="Proteomes" id="UP000046393"/>
    </source>
</evidence>
<evidence type="ECO:0000259" key="3">
    <source>
        <dbReference type="Pfam" id="PF00588"/>
    </source>
</evidence>